<feature type="transmembrane region" description="Helical" evidence="2">
    <location>
        <begin position="361"/>
        <end position="379"/>
    </location>
</feature>
<reference evidence="3 4" key="1">
    <citation type="submission" date="2024-02" db="EMBL/GenBank/DDBJ databases">
        <authorList>
            <person name="Chen Y."/>
            <person name="Shah S."/>
            <person name="Dougan E. K."/>
            <person name="Thang M."/>
            <person name="Chan C."/>
        </authorList>
    </citation>
    <scope>NUCLEOTIDE SEQUENCE [LARGE SCALE GENOMIC DNA]</scope>
</reference>
<gene>
    <name evidence="3" type="ORF">SCF082_LOCUS12353</name>
</gene>
<proteinExistence type="predicted"/>
<feature type="transmembrane region" description="Helical" evidence="2">
    <location>
        <begin position="639"/>
        <end position="660"/>
    </location>
</feature>
<feature type="region of interest" description="Disordered" evidence="1">
    <location>
        <begin position="184"/>
        <end position="235"/>
    </location>
</feature>
<dbReference type="Proteomes" id="UP001642464">
    <property type="component" value="Unassembled WGS sequence"/>
</dbReference>
<protein>
    <recommendedName>
        <fullName evidence="5">Gustatory receptor</fullName>
    </recommendedName>
</protein>
<feature type="transmembrane region" description="Helical" evidence="2">
    <location>
        <begin position="492"/>
        <end position="510"/>
    </location>
</feature>
<keyword evidence="2" id="KW-0472">Membrane</keyword>
<evidence type="ECO:0000256" key="1">
    <source>
        <dbReference type="SAM" id="MobiDB-lite"/>
    </source>
</evidence>
<feature type="transmembrane region" description="Helical" evidence="2">
    <location>
        <begin position="308"/>
        <end position="326"/>
    </location>
</feature>
<feature type="compositionally biased region" description="Basic and acidic residues" evidence="1">
    <location>
        <begin position="208"/>
        <end position="224"/>
    </location>
</feature>
<feature type="transmembrane region" description="Helical" evidence="2">
    <location>
        <begin position="522"/>
        <end position="540"/>
    </location>
</feature>
<name>A0ABP0JJA4_9DINO</name>
<evidence type="ECO:0000256" key="2">
    <source>
        <dbReference type="SAM" id="Phobius"/>
    </source>
</evidence>
<evidence type="ECO:0008006" key="5">
    <source>
        <dbReference type="Google" id="ProtNLM"/>
    </source>
</evidence>
<sequence length="778" mass="87102">MFSPVDARVAVEKVGSPTFPETSPVCHLSHEVDHLSLRTDPTRLRTHSENTDETPVREEGELSELSHVQEVLGPPLEFLPKDIEIQELNAYRLDYQNFRAGHASGARGEMADLCASVREQNEASAKMTYHPSLQKRPRLVPLIGLDLATSSAVRSAASAASEHLEEMEQIHHAFECRITRVETSEDSGLSGPDLPELPLQAPRKSCLKKSDKSEAKLRKPERHPMPRQSSAPAAQQVALRRSWATFMREGAIPTRDRDIEGGDILSPWQRNSTTASTVSSKTGIGFFTHIAVSMLCLVPYLKTQSGSLFCLFLPTTYAAYIVGMWVKLRFRVPNPLDQPPSVITRVLRMERLVREGSVPHWFPHLASVVYLIMVFQLELGHSFQSYARSQRSTLLSAGPQRHDYNCWGTDQQDVADCVLVRHAGYTITVSFYICLIVMAVCNRKVKGSDLVGEHERSLEELFPMEAPSLLCYVERSVKSNSTFWRSHRHYKAQSVVLSLSWTLMSFGVYWELMQGAKTKTAQVVFCSALICTYALQYTLLRHVLLRVILHLEGVKARAAAMAFCDEEGVLPFTSAHSVYVWFSVRRNVQAQNEVAYQNASPIFTAMLICAAACSCWVISQLRQRGITVFGLTSRGGASLMVVASALVSSIFVGVFLRTLLEIGKLEDAHVRQLRIAHLRLEHARCILKVQKELEQAPSKKRLSRDSMVSVADEQDMEGALLMIERVIALLEQHDVKPTMFGVEIGSKSFQVVYAALLSNLWYLMVWGVLIPVINAHDD</sequence>
<comment type="caution">
    <text evidence="3">The sequence shown here is derived from an EMBL/GenBank/DDBJ whole genome shotgun (WGS) entry which is preliminary data.</text>
</comment>
<feature type="transmembrane region" description="Helical" evidence="2">
    <location>
        <begin position="602"/>
        <end position="619"/>
    </location>
</feature>
<feature type="transmembrane region" description="Helical" evidence="2">
    <location>
        <begin position="751"/>
        <end position="773"/>
    </location>
</feature>
<keyword evidence="2" id="KW-1133">Transmembrane helix</keyword>
<dbReference type="EMBL" id="CAXAMM010007502">
    <property type="protein sequence ID" value="CAK9014489.1"/>
    <property type="molecule type" value="Genomic_DNA"/>
</dbReference>
<organism evidence="3 4">
    <name type="scientific">Durusdinium trenchii</name>
    <dbReference type="NCBI Taxonomy" id="1381693"/>
    <lineage>
        <taxon>Eukaryota</taxon>
        <taxon>Sar</taxon>
        <taxon>Alveolata</taxon>
        <taxon>Dinophyceae</taxon>
        <taxon>Suessiales</taxon>
        <taxon>Symbiodiniaceae</taxon>
        <taxon>Durusdinium</taxon>
    </lineage>
</organism>
<keyword evidence="2" id="KW-0812">Transmembrane</keyword>
<evidence type="ECO:0000313" key="4">
    <source>
        <dbReference type="Proteomes" id="UP001642464"/>
    </source>
</evidence>
<keyword evidence="4" id="KW-1185">Reference proteome</keyword>
<evidence type="ECO:0000313" key="3">
    <source>
        <dbReference type="EMBL" id="CAK9014489.1"/>
    </source>
</evidence>
<accession>A0ABP0JJA4</accession>